<dbReference type="AlphaFoldDB" id="A0A482WFC8"/>
<dbReference type="InterPro" id="IPR000719">
    <property type="entry name" value="Prot_kinase_dom"/>
</dbReference>
<name>A0A482WFC8_LAOST</name>
<evidence type="ECO:0000259" key="1">
    <source>
        <dbReference type="PROSITE" id="PS50011"/>
    </source>
</evidence>
<dbReference type="OrthoDB" id="8187887at2759"/>
<dbReference type="GO" id="GO:0051082">
    <property type="term" value="F:unfolded protein binding"/>
    <property type="evidence" value="ECO:0007669"/>
    <property type="project" value="TreeGrafter"/>
</dbReference>
<evidence type="ECO:0000313" key="2">
    <source>
        <dbReference type="EMBL" id="RZF32245.1"/>
    </source>
</evidence>
<protein>
    <recommendedName>
        <fullName evidence="1">Protein kinase domain-containing protein</fullName>
    </recommendedName>
</protein>
<keyword evidence="3" id="KW-1185">Reference proteome</keyword>
<dbReference type="Pfam" id="PF00069">
    <property type="entry name" value="Pkinase"/>
    <property type="match status" value="1"/>
</dbReference>
<dbReference type="SUPFAM" id="SSF56112">
    <property type="entry name" value="Protein kinase-like (PK-like)"/>
    <property type="match status" value="1"/>
</dbReference>
<dbReference type="PANTHER" id="PTHR13954">
    <property type="entry name" value="IRE1-RELATED"/>
    <property type="match status" value="1"/>
</dbReference>
<sequence>MMKGLQYLHSCTPAIIHGNLKPTNILIDSKQTVRLADFGLHKMVCTLQSDIQVAGILMHYILTGGIHPFGRSNSILMEDPSVLAPILHTTNCEANDLLTWMLEDVNNRPSIDQALR</sequence>
<dbReference type="EMBL" id="QKKF02037398">
    <property type="protein sequence ID" value="RZF32245.1"/>
    <property type="molecule type" value="Genomic_DNA"/>
</dbReference>
<comment type="caution">
    <text evidence="2">The sequence shown here is derived from an EMBL/GenBank/DDBJ whole genome shotgun (WGS) entry which is preliminary data.</text>
</comment>
<dbReference type="PANTHER" id="PTHR13954:SF6">
    <property type="entry name" value="NON-SPECIFIC SERINE_THREONINE PROTEIN KINASE"/>
    <property type="match status" value="1"/>
</dbReference>
<dbReference type="Gene3D" id="1.10.510.10">
    <property type="entry name" value="Transferase(Phosphotransferase) domain 1"/>
    <property type="match status" value="1"/>
</dbReference>
<dbReference type="Proteomes" id="UP000291343">
    <property type="component" value="Unassembled WGS sequence"/>
</dbReference>
<evidence type="ECO:0000313" key="3">
    <source>
        <dbReference type="Proteomes" id="UP000291343"/>
    </source>
</evidence>
<dbReference type="InterPro" id="IPR045133">
    <property type="entry name" value="IRE1/2-like"/>
</dbReference>
<dbReference type="GO" id="GO:0005524">
    <property type="term" value="F:ATP binding"/>
    <property type="evidence" value="ECO:0007669"/>
    <property type="project" value="InterPro"/>
</dbReference>
<dbReference type="PROSITE" id="PS50011">
    <property type="entry name" value="PROTEIN_KINASE_DOM"/>
    <property type="match status" value="1"/>
</dbReference>
<dbReference type="InterPro" id="IPR011009">
    <property type="entry name" value="Kinase-like_dom_sf"/>
</dbReference>
<dbReference type="GO" id="GO:1990604">
    <property type="term" value="C:IRE1-TRAF2-ASK1 complex"/>
    <property type="evidence" value="ECO:0007669"/>
    <property type="project" value="TreeGrafter"/>
</dbReference>
<dbReference type="GO" id="GO:0004521">
    <property type="term" value="F:RNA endonuclease activity"/>
    <property type="evidence" value="ECO:0007669"/>
    <property type="project" value="InterPro"/>
</dbReference>
<dbReference type="GO" id="GO:0070059">
    <property type="term" value="P:intrinsic apoptotic signaling pathway in response to endoplasmic reticulum stress"/>
    <property type="evidence" value="ECO:0007669"/>
    <property type="project" value="TreeGrafter"/>
</dbReference>
<reference evidence="2 3" key="1">
    <citation type="journal article" date="2017" name="Gigascience">
        <title>Genome sequence of the small brown planthopper, Laodelphax striatellus.</title>
        <authorList>
            <person name="Zhu J."/>
            <person name="Jiang F."/>
            <person name="Wang X."/>
            <person name="Yang P."/>
            <person name="Bao Y."/>
            <person name="Zhao W."/>
            <person name="Wang W."/>
            <person name="Lu H."/>
            <person name="Wang Q."/>
            <person name="Cui N."/>
            <person name="Li J."/>
            <person name="Chen X."/>
            <person name="Luo L."/>
            <person name="Yu J."/>
            <person name="Kang L."/>
            <person name="Cui F."/>
        </authorList>
    </citation>
    <scope>NUCLEOTIDE SEQUENCE [LARGE SCALE GENOMIC DNA]</scope>
    <source>
        <strain evidence="2">Lst14</strain>
    </source>
</reference>
<feature type="domain" description="Protein kinase" evidence="1">
    <location>
        <begin position="1"/>
        <end position="116"/>
    </location>
</feature>
<organism evidence="2 3">
    <name type="scientific">Laodelphax striatellus</name>
    <name type="common">Small brown planthopper</name>
    <name type="synonym">Delphax striatella</name>
    <dbReference type="NCBI Taxonomy" id="195883"/>
    <lineage>
        <taxon>Eukaryota</taxon>
        <taxon>Metazoa</taxon>
        <taxon>Ecdysozoa</taxon>
        <taxon>Arthropoda</taxon>
        <taxon>Hexapoda</taxon>
        <taxon>Insecta</taxon>
        <taxon>Pterygota</taxon>
        <taxon>Neoptera</taxon>
        <taxon>Paraneoptera</taxon>
        <taxon>Hemiptera</taxon>
        <taxon>Auchenorrhyncha</taxon>
        <taxon>Fulgoroidea</taxon>
        <taxon>Delphacidae</taxon>
        <taxon>Criomorphinae</taxon>
        <taxon>Laodelphax</taxon>
    </lineage>
</organism>
<proteinExistence type="predicted"/>
<dbReference type="GO" id="GO:0036498">
    <property type="term" value="P:IRE1-mediated unfolded protein response"/>
    <property type="evidence" value="ECO:0007669"/>
    <property type="project" value="TreeGrafter"/>
</dbReference>
<accession>A0A482WFC8</accession>
<dbReference type="InParanoid" id="A0A482WFC8"/>
<dbReference type="GO" id="GO:0004674">
    <property type="term" value="F:protein serine/threonine kinase activity"/>
    <property type="evidence" value="ECO:0007669"/>
    <property type="project" value="InterPro"/>
</dbReference>
<gene>
    <name evidence="2" type="ORF">LSTR_LSTR016460</name>
</gene>
<dbReference type="SMR" id="A0A482WFC8"/>